<dbReference type="PANTHER" id="PTHR43280">
    <property type="entry name" value="ARAC-FAMILY TRANSCRIPTIONAL REGULATOR"/>
    <property type="match status" value="1"/>
</dbReference>
<dbReference type="OrthoDB" id="1974963at2"/>
<dbReference type="AlphaFoldDB" id="A0A1M7CZT9"/>
<dbReference type="PRINTS" id="PR00032">
    <property type="entry name" value="HTHARAC"/>
</dbReference>
<keyword evidence="6" id="KW-0597">Phosphoprotein</keyword>
<dbReference type="SMART" id="SM00448">
    <property type="entry name" value="REC"/>
    <property type="match status" value="1"/>
</dbReference>
<dbReference type="InterPro" id="IPR018060">
    <property type="entry name" value="HTH_AraC"/>
</dbReference>
<dbReference type="Gene3D" id="3.40.50.2300">
    <property type="match status" value="1"/>
</dbReference>
<dbReference type="CDD" id="cd17536">
    <property type="entry name" value="REC_YesN-like"/>
    <property type="match status" value="1"/>
</dbReference>
<reference evidence="9 10" key="1">
    <citation type="submission" date="2016-11" db="EMBL/GenBank/DDBJ databases">
        <authorList>
            <person name="Jaros S."/>
            <person name="Januszkiewicz K."/>
            <person name="Wedrychowicz H."/>
        </authorList>
    </citation>
    <scope>NUCLEOTIDE SEQUENCE [LARGE SCALE GENOMIC DNA]</scope>
    <source>
        <strain evidence="9 10">DSM 15929</strain>
    </source>
</reference>
<dbReference type="SUPFAM" id="SSF52172">
    <property type="entry name" value="CheY-like"/>
    <property type="match status" value="1"/>
</dbReference>
<dbReference type="RefSeq" id="WP_073280441.1">
    <property type="nucleotide sequence ID" value="NZ_FRAC01000048.1"/>
</dbReference>
<evidence type="ECO:0000256" key="3">
    <source>
        <dbReference type="ARBA" id="ARBA00023125"/>
    </source>
</evidence>
<evidence type="ECO:0000313" key="10">
    <source>
        <dbReference type="Proteomes" id="UP000184386"/>
    </source>
</evidence>
<dbReference type="InterPro" id="IPR001789">
    <property type="entry name" value="Sig_transdc_resp-reg_receiver"/>
</dbReference>
<dbReference type="GO" id="GO:0000160">
    <property type="term" value="P:phosphorelay signal transduction system"/>
    <property type="evidence" value="ECO:0007669"/>
    <property type="project" value="InterPro"/>
</dbReference>
<dbReference type="SMART" id="SM00342">
    <property type="entry name" value="HTH_ARAC"/>
    <property type="match status" value="1"/>
</dbReference>
<evidence type="ECO:0000256" key="1">
    <source>
        <dbReference type="ARBA" id="ARBA00018672"/>
    </source>
</evidence>
<name>A0A1M7CZT9_9FIRM</name>
<dbReference type="InterPro" id="IPR011006">
    <property type="entry name" value="CheY-like_superfamily"/>
</dbReference>
<dbReference type="PROSITE" id="PS01124">
    <property type="entry name" value="HTH_ARAC_FAMILY_2"/>
    <property type="match status" value="1"/>
</dbReference>
<evidence type="ECO:0000313" key="9">
    <source>
        <dbReference type="EMBL" id="SHL72673.1"/>
    </source>
</evidence>
<dbReference type="PROSITE" id="PS50110">
    <property type="entry name" value="RESPONSE_REGULATORY"/>
    <property type="match status" value="1"/>
</dbReference>
<proteinExistence type="predicted"/>
<dbReference type="STRING" id="1121322.SAMN02745136_05564"/>
<accession>A0A1M7CZT9</accession>
<keyword evidence="4" id="KW-0804">Transcription</keyword>
<evidence type="ECO:0000256" key="4">
    <source>
        <dbReference type="ARBA" id="ARBA00023163"/>
    </source>
</evidence>
<dbReference type="InterPro" id="IPR009057">
    <property type="entry name" value="Homeodomain-like_sf"/>
</dbReference>
<evidence type="ECO:0000259" key="7">
    <source>
        <dbReference type="PROSITE" id="PS01124"/>
    </source>
</evidence>
<sequence>MNLLIVDDQPMVVEGILAGVDWELITIDKKFTAHNIIEAKNIIQTHQIELLLCDIEMPMGSGLDLYEWVIEQHYTMKCIFLTAHSDFSYAQKAVHLQGFDYLLQPVTYKEIEGSLQKAIDQIKMDTTVKSYYNYALDLKKREKQTLSSLLREYLLALRSDVKEVVQYVSVLSYTLEADSSCEILMIQLFDFEGERWENDLLFYAIDNIWNELLTIKIGKLIVICLDSEHFILLYQKQDERLDLKQKMMLFMRTAEQLFRCKVALYPGKTTIFSEIPDEVKRLEKRSRKNVIKKDGILEAYNTMEMGQEYISPDCNKWAQYIKDGYYDLLKEEACKYLDCMTQSGRMNDEALRKFHKDYVYLFWEGIKNSGNVKSDLYMEGESDYNYEALMNSYTSVIRMKSLIVFTMNYLKGMDNQENFNESRMDEILDYIHKNIQKNITRKDIAEAVYLNPEYLSRLFKKEKGIKLSDYIQQEKMNIANHLLRTTNFSVSIVASKVGYSNFSHFAQSFKRVFGISPSEIKQENHK</sequence>
<dbReference type="Pfam" id="PF12833">
    <property type="entry name" value="HTH_18"/>
    <property type="match status" value="1"/>
</dbReference>
<dbReference type="Gene3D" id="1.10.10.60">
    <property type="entry name" value="Homeodomain-like"/>
    <property type="match status" value="2"/>
</dbReference>
<dbReference type="InterPro" id="IPR020449">
    <property type="entry name" value="Tscrpt_reg_AraC-type_HTH"/>
</dbReference>
<gene>
    <name evidence="9" type="ORF">SAMN02745136_05564</name>
</gene>
<organism evidence="9 10">
    <name type="scientific">Anaerocolumna jejuensis DSM 15929</name>
    <dbReference type="NCBI Taxonomy" id="1121322"/>
    <lineage>
        <taxon>Bacteria</taxon>
        <taxon>Bacillati</taxon>
        <taxon>Bacillota</taxon>
        <taxon>Clostridia</taxon>
        <taxon>Lachnospirales</taxon>
        <taxon>Lachnospiraceae</taxon>
        <taxon>Anaerocolumna</taxon>
    </lineage>
</organism>
<keyword evidence="10" id="KW-1185">Reference proteome</keyword>
<dbReference type="EMBL" id="FRAC01000048">
    <property type="protein sequence ID" value="SHL72673.1"/>
    <property type="molecule type" value="Genomic_DNA"/>
</dbReference>
<dbReference type="GO" id="GO:0003700">
    <property type="term" value="F:DNA-binding transcription factor activity"/>
    <property type="evidence" value="ECO:0007669"/>
    <property type="project" value="InterPro"/>
</dbReference>
<evidence type="ECO:0000256" key="2">
    <source>
        <dbReference type="ARBA" id="ARBA00023015"/>
    </source>
</evidence>
<feature type="domain" description="Response regulatory" evidence="8">
    <location>
        <begin position="2"/>
        <end position="119"/>
    </location>
</feature>
<keyword evidence="3" id="KW-0238">DNA-binding</keyword>
<dbReference type="GO" id="GO:0043565">
    <property type="term" value="F:sequence-specific DNA binding"/>
    <property type="evidence" value="ECO:0007669"/>
    <property type="project" value="InterPro"/>
</dbReference>
<dbReference type="PANTHER" id="PTHR43280:SF10">
    <property type="entry name" value="REGULATORY PROTEIN POCR"/>
    <property type="match status" value="1"/>
</dbReference>
<feature type="modified residue" description="4-aspartylphosphate" evidence="6">
    <location>
        <position position="54"/>
    </location>
</feature>
<dbReference type="SUPFAM" id="SSF46689">
    <property type="entry name" value="Homeodomain-like"/>
    <property type="match status" value="2"/>
</dbReference>
<evidence type="ECO:0000256" key="5">
    <source>
        <dbReference type="ARBA" id="ARBA00024867"/>
    </source>
</evidence>
<evidence type="ECO:0000259" key="8">
    <source>
        <dbReference type="PROSITE" id="PS50110"/>
    </source>
</evidence>
<evidence type="ECO:0000256" key="6">
    <source>
        <dbReference type="PROSITE-ProRule" id="PRU00169"/>
    </source>
</evidence>
<feature type="domain" description="HTH araC/xylS-type" evidence="7">
    <location>
        <begin position="425"/>
        <end position="523"/>
    </location>
</feature>
<dbReference type="Proteomes" id="UP000184386">
    <property type="component" value="Unassembled WGS sequence"/>
</dbReference>
<comment type="function">
    <text evidence="5">May play the central regulatory role in sporulation. It may be an element of the effector pathway responsible for the activation of sporulation genes in response to nutritional stress. Spo0A may act in concert with spo0H (a sigma factor) to control the expression of some genes that are critical to the sporulation process.</text>
</comment>
<keyword evidence="2" id="KW-0805">Transcription regulation</keyword>
<dbReference type="Pfam" id="PF00072">
    <property type="entry name" value="Response_reg"/>
    <property type="match status" value="1"/>
</dbReference>
<protein>
    <recommendedName>
        <fullName evidence="1">Stage 0 sporulation protein A homolog</fullName>
    </recommendedName>
</protein>